<feature type="transmembrane region" description="Helical" evidence="2">
    <location>
        <begin position="170"/>
        <end position="188"/>
    </location>
</feature>
<keyword evidence="4" id="KW-1185">Reference proteome</keyword>
<name>A0A835W8I3_CHLIN</name>
<reference evidence="3" key="1">
    <citation type="journal article" date="2020" name="bioRxiv">
        <title>Comparative genomics of Chlamydomonas.</title>
        <authorList>
            <person name="Craig R.J."/>
            <person name="Hasan A.R."/>
            <person name="Ness R.W."/>
            <person name="Keightley P.D."/>
        </authorList>
    </citation>
    <scope>NUCLEOTIDE SEQUENCE</scope>
    <source>
        <strain evidence="3">SAG 7.73</strain>
    </source>
</reference>
<evidence type="ECO:0000313" key="4">
    <source>
        <dbReference type="Proteomes" id="UP000650467"/>
    </source>
</evidence>
<comment type="caution">
    <text evidence="3">The sequence shown here is derived from an EMBL/GenBank/DDBJ whole genome shotgun (WGS) entry which is preliminary data.</text>
</comment>
<feature type="transmembrane region" description="Helical" evidence="2">
    <location>
        <begin position="242"/>
        <end position="261"/>
    </location>
</feature>
<keyword evidence="2" id="KW-1133">Transmembrane helix</keyword>
<dbReference type="OrthoDB" id="549831at2759"/>
<evidence type="ECO:0000256" key="2">
    <source>
        <dbReference type="SAM" id="Phobius"/>
    </source>
</evidence>
<organism evidence="3 4">
    <name type="scientific">Chlamydomonas incerta</name>
    <dbReference type="NCBI Taxonomy" id="51695"/>
    <lineage>
        <taxon>Eukaryota</taxon>
        <taxon>Viridiplantae</taxon>
        <taxon>Chlorophyta</taxon>
        <taxon>core chlorophytes</taxon>
        <taxon>Chlorophyceae</taxon>
        <taxon>CS clade</taxon>
        <taxon>Chlamydomonadales</taxon>
        <taxon>Chlamydomonadaceae</taxon>
        <taxon>Chlamydomonas</taxon>
    </lineage>
</organism>
<protein>
    <submittedName>
        <fullName evidence="3">Uncharacterized protein</fullName>
    </submittedName>
</protein>
<proteinExistence type="predicted"/>
<accession>A0A835W8I3</accession>
<sequence>MRGGPKDAAGQKLTQRTGRQAPAGAQQHPYGAHPYYQQGQAPEVAEPMSRADGAGAPPPPLQWQLPLELRDAASNKLLLPSRAALYALLSLPLLLWAGAVGAGCLHWEAELPDGASRRDFEHPLIWFDRHVFRVWGSLLPLPPLFIRIAAVRLRRRPPPGGTALRRRATLAVQAAQLYSIILVVRLALYAGHVALQRHAGLFLVSDHLLLAASVVACYQSELVLAFSDAYKAELLARHDPGAGVAQVAAVSALVGGVFLLVALYGDMYCTARWYHHPGENLAALGLGAAVFQLPVLVWLLRQARVAPA</sequence>
<evidence type="ECO:0000313" key="3">
    <source>
        <dbReference type="EMBL" id="KAG2441523.1"/>
    </source>
</evidence>
<feature type="transmembrane region" description="Helical" evidence="2">
    <location>
        <begin position="83"/>
        <end position="102"/>
    </location>
</feature>
<gene>
    <name evidence="3" type="ORF">HXX76_003145</name>
</gene>
<dbReference type="AlphaFoldDB" id="A0A835W8I3"/>
<keyword evidence="2" id="KW-0812">Transmembrane</keyword>
<dbReference type="EMBL" id="JAEHOC010000005">
    <property type="protein sequence ID" value="KAG2441523.1"/>
    <property type="molecule type" value="Genomic_DNA"/>
</dbReference>
<dbReference type="Proteomes" id="UP000650467">
    <property type="component" value="Unassembled WGS sequence"/>
</dbReference>
<feature type="transmembrane region" description="Helical" evidence="2">
    <location>
        <begin position="132"/>
        <end position="150"/>
    </location>
</feature>
<keyword evidence="2" id="KW-0472">Membrane</keyword>
<feature type="region of interest" description="Disordered" evidence="1">
    <location>
        <begin position="1"/>
        <end position="57"/>
    </location>
</feature>
<evidence type="ECO:0000256" key="1">
    <source>
        <dbReference type="SAM" id="MobiDB-lite"/>
    </source>
</evidence>
<feature type="transmembrane region" description="Helical" evidence="2">
    <location>
        <begin position="281"/>
        <end position="300"/>
    </location>
</feature>